<feature type="region of interest" description="Disordered" evidence="1">
    <location>
        <begin position="732"/>
        <end position="751"/>
    </location>
</feature>
<dbReference type="Pfam" id="PF14309">
    <property type="entry name" value="DUF4378"/>
    <property type="match status" value="1"/>
</dbReference>
<gene>
    <name evidence="6" type="primary">LOC110786682</name>
</gene>
<accession>A0A9R0IE02</accession>
<dbReference type="InterPro" id="IPR025486">
    <property type="entry name" value="DUF4378"/>
</dbReference>
<evidence type="ECO:0000313" key="6">
    <source>
        <dbReference type="RefSeq" id="XP_021846935.2"/>
    </source>
</evidence>
<reference evidence="5" key="1">
    <citation type="journal article" date="2021" name="Nat. Commun.">
        <title>Genomic analyses provide insights into spinach domestication and the genetic basis of agronomic traits.</title>
        <authorList>
            <person name="Cai X."/>
            <person name="Sun X."/>
            <person name="Xu C."/>
            <person name="Sun H."/>
            <person name="Wang X."/>
            <person name="Ge C."/>
            <person name="Zhang Z."/>
            <person name="Wang Q."/>
            <person name="Fei Z."/>
            <person name="Jiao C."/>
            <person name="Wang Q."/>
        </authorList>
    </citation>
    <scope>NUCLEOTIDE SEQUENCE [LARGE SCALE GENOMIC DNA]</scope>
    <source>
        <strain evidence="5">cv. Varoflay</strain>
    </source>
</reference>
<feature type="region of interest" description="Disordered" evidence="1">
    <location>
        <begin position="167"/>
        <end position="189"/>
    </location>
</feature>
<proteinExistence type="predicted"/>
<keyword evidence="5" id="KW-1185">Reference proteome</keyword>
<feature type="compositionally biased region" description="Basic residues" evidence="1">
    <location>
        <begin position="1"/>
        <end position="11"/>
    </location>
</feature>
<protein>
    <recommendedName>
        <fullName evidence="7">DUF4378 domain-containing protein</fullName>
    </recommendedName>
</protein>
<dbReference type="Pfam" id="PF14383">
    <property type="entry name" value="VARLMGL"/>
    <property type="match status" value="1"/>
</dbReference>
<evidence type="ECO:0000313" key="5">
    <source>
        <dbReference type="Proteomes" id="UP000813463"/>
    </source>
</evidence>
<organism evidence="5 6">
    <name type="scientific">Spinacia oleracea</name>
    <name type="common">Spinach</name>
    <dbReference type="NCBI Taxonomy" id="3562"/>
    <lineage>
        <taxon>Eukaryota</taxon>
        <taxon>Viridiplantae</taxon>
        <taxon>Streptophyta</taxon>
        <taxon>Embryophyta</taxon>
        <taxon>Tracheophyta</taxon>
        <taxon>Spermatophyta</taxon>
        <taxon>Magnoliopsida</taxon>
        <taxon>eudicotyledons</taxon>
        <taxon>Gunneridae</taxon>
        <taxon>Pentapetalae</taxon>
        <taxon>Caryophyllales</taxon>
        <taxon>Chenopodiaceae</taxon>
        <taxon>Chenopodioideae</taxon>
        <taxon>Anserineae</taxon>
        <taxon>Spinacia</taxon>
    </lineage>
</organism>
<feature type="domain" description="DUF3741" evidence="4">
    <location>
        <begin position="84"/>
        <end position="107"/>
    </location>
</feature>
<feature type="domain" description="DUF3741" evidence="2">
    <location>
        <begin position="196"/>
        <end position="240"/>
    </location>
</feature>
<evidence type="ECO:0008006" key="7">
    <source>
        <dbReference type="Google" id="ProtNLM"/>
    </source>
</evidence>
<feature type="domain" description="DUF4378" evidence="3">
    <location>
        <begin position="833"/>
        <end position="981"/>
    </location>
</feature>
<feature type="region of interest" description="Disordered" evidence="1">
    <location>
        <begin position="100"/>
        <end position="149"/>
    </location>
</feature>
<feature type="region of interest" description="Disordered" evidence="1">
    <location>
        <begin position="428"/>
        <end position="471"/>
    </location>
</feature>
<dbReference type="KEGG" id="soe:110786682"/>
<dbReference type="InterPro" id="IPR022212">
    <property type="entry name" value="DUF3741"/>
</dbReference>
<feature type="compositionally biased region" description="Polar residues" evidence="1">
    <location>
        <begin position="173"/>
        <end position="186"/>
    </location>
</feature>
<dbReference type="InterPro" id="IPR032795">
    <property type="entry name" value="DUF3741-assoc"/>
</dbReference>
<name>A0A9R0IE02_SPIOL</name>
<evidence type="ECO:0000259" key="3">
    <source>
        <dbReference type="Pfam" id="PF14309"/>
    </source>
</evidence>
<reference evidence="6" key="2">
    <citation type="submission" date="2025-08" db="UniProtKB">
        <authorList>
            <consortium name="RefSeq"/>
        </authorList>
    </citation>
    <scope>IDENTIFICATION</scope>
    <source>
        <tissue evidence="6">Leaf</tissue>
    </source>
</reference>
<dbReference type="RefSeq" id="XP_021846935.2">
    <property type="nucleotide sequence ID" value="XM_021991243.2"/>
</dbReference>
<evidence type="ECO:0000256" key="1">
    <source>
        <dbReference type="SAM" id="MobiDB-lite"/>
    </source>
</evidence>
<dbReference type="AlphaFoldDB" id="A0A9R0IE02"/>
<feature type="region of interest" description="Disordered" evidence="1">
    <location>
        <begin position="1"/>
        <end position="64"/>
    </location>
</feature>
<dbReference type="Pfam" id="PF12552">
    <property type="entry name" value="DUF3741"/>
    <property type="match status" value="1"/>
</dbReference>
<dbReference type="PANTHER" id="PTHR46836">
    <property type="entry name" value="AFADIN"/>
    <property type="match status" value="1"/>
</dbReference>
<evidence type="ECO:0000259" key="4">
    <source>
        <dbReference type="Pfam" id="PF14383"/>
    </source>
</evidence>
<dbReference type="PANTHER" id="PTHR46836:SF8">
    <property type="entry name" value="AFADIN"/>
    <property type="match status" value="1"/>
</dbReference>
<evidence type="ECO:0000259" key="2">
    <source>
        <dbReference type="Pfam" id="PF12552"/>
    </source>
</evidence>
<dbReference type="Proteomes" id="UP000813463">
    <property type="component" value="Chromosome 1"/>
</dbReference>
<sequence>MDRFRRRRAHSRVSSPSANVTTIVVDQGSQLVGKQNRLPNSGSHSRTYSSTATSELSFDLGGSSGELSTGITMKKLLADEMSKETESGRRSPSIIARLMGLDGLPTPHNTNKKQKKQSDSHQRGSGSAGFPKDGRLHDSRSHRKNVMGQQKFKDVYEVIDRSNMEIVDRSNMETRSNTSHAASNRNPTEDEIGFIRRKFMDVKRFSTDEKLQHSKEYYDALDVLDSNKDLLLKIFQEPNSLFSKHLHDLHDSPDSYNGCVLGMNSKNALKCNIDAIGCQATGEASQKIDIRHSHKRSTSCNCNIYNTHSTDLHKLSFSGGNEDSLSNPTKIVVLKPNLGKSLKSTKSAFSTSPCEPQSDFEMYNECSNLKHLGPEVRGKGNKQDDIDIYGRRSRESRELAREITRRMRNIGVDSFNVSSSAYNGYKGYSADESSHDTSENDSSDESETTFLSSRTSSNRTARNKASSLRYMESSVNMEAKKRLSERWKMTHRSQEQVESNKGSTLADMLAIPDVDIRPRRPDIVVPRDECLRTSGRNDRSVKLTAPLGISSRDGWKDGCVQNLSRSRSLPSSVNNLGSPKSNSRHEAITAERFLIRKESVDHARNKAIRRNSRRKGASFSEYRKPTDEKFESCDVRVEMVDDTHEVQSNRNVMKNTIDGKDSPDVKAVILELPSCRYDTSLALSAQVEQENNNVYDESATASEISPYNLPDDGCSTSDVPSVPQVGNSSYLQCAASHAESPASSKEPEQPSPISVLEAPFVEDVSSGSECFERVSAELHGLRKQLQLLKLESEVYDEGSVIVSSDEYGEDPTELHDGKHFPQVGEGECWESWYLVDVLTLSGLDKTDCELFLETCYSTDCPIDPWVFEDLEKRYGELESCSRSERILLFDHISTRTSEIYQQFEDLEPWSKTSRNNIGPRWLKDVLKTELHKMLEKHENKVAENAIDMVILSEMRWTQLGENISVVGRDIEALLINELIAETLIV</sequence>
<feature type="compositionally biased region" description="Polar residues" evidence="1">
    <location>
        <begin position="18"/>
        <end position="56"/>
    </location>
</feature>
<feature type="compositionally biased region" description="Low complexity" evidence="1">
    <location>
        <begin position="448"/>
        <end position="460"/>
    </location>
</feature>
<dbReference type="GeneID" id="110786682"/>